<evidence type="ECO:0000313" key="2">
    <source>
        <dbReference type="Proteomes" id="UP000247609"/>
    </source>
</evidence>
<accession>A0A318QES0</accession>
<protein>
    <submittedName>
        <fullName evidence="1">Uncharacterized protein</fullName>
    </submittedName>
</protein>
<organism evidence="1 2">
    <name type="scientific">Novacetimonas pomaceti</name>
    <dbReference type="NCBI Taxonomy" id="2021998"/>
    <lineage>
        <taxon>Bacteria</taxon>
        <taxon>Pseudomonadati</taxon>
        <taxon>Pseudomonadota</taxon>
        <taxon>Alphaproteobacteria</taxon>
        <taxon>Acetobacterales</taxon>
        <taxon>Acetobacteraceae</taxon>
        <taxon>Novacetimonas</taxon>
    </lineage>
</organism>
<proteinExistence type="predicted"/>
<reference evidence="1 2" key="1">
    <citation type="submission" date="2017-07" db="EMBL/GenBank/DDBJ databases">
        <title>A draft genome sequence of Komagataeibacter sp. T5K1.</title>
        <authorList>
            <person name="Skraban J."/>
            <person name="Cleenwerck I."/>
            <person name="Vandamme P."/>
            <person name="Trcek J."/>
        </authorList>
    </citation>
    <scope>NUCLEOTIDE SEQUENCE [LARGE SCALE GENOMIC DNA]</scope>
    <source>
        <strain evidence="1 2">T5K1</strain>
    </source>
</reference>
<evidence type="ECO:0000313" key="1">
    <source>
        <dbReference type="EMBL" id="PYD75858.1"/>
    </source>
</evidence>
<comment type="caution">
    <text evidence="1">The sequence shown here is derived from an EMBL/GenBank/DDBJ whole genome shotgun (WGS) entry which is preliminary data.</text>
</comment>
<name>A0A318QES0_9PROT</name>
<gene>
    <name evidence="1" type="ORF">CFR71_07300</name>
</gene>
<dbReference type="EMBL" id="NOXG01000005">
    <property type="protein sequence ID" value="PYD75858.1"/>
    <property type="molecule type" value="Genomic_DNA"/>
</dbReference>
<sequence length="69" mass="7978">MHGYILLYRALQRETVKALQRAILTDGAVFQMWVVVWMVLHACRVLADRQHPGMNVLMILAMHENESDS</sequence>
<dbReference type="Proteomes" id="UP000247609">
    <property type="component" value="Unassembled WGS sequence"/>
</dbReference>
<dbReference type="AlphaFoldDB" id="A0A318QES0"/>